<feature type="region of interest" description="Disordered" evidence="1">
    <location>
        <begin position="24"/>
        <end position="55"/>
    </location>
</feature>
<comment type="caution">
    <text evidence="2">The sequence shown here is derived from an EMBL/GenBank/DDBJ whole genome shotgun (WGS) entry which is preliminary data.</text>
</comment>
<organism evidence="2 3">
    <name type="scientific">Nephila pilipes</name>
    <name type="common">Giant wood spider</name>
    <name type="synonym">Nephila maculata</name>
    <dbReference type="NCBI Taxonomy" id="299642"/>
    <lineage>
        <taxon>Eukaryota</taxon>
        <taxon>Metazoa</taxon>
        <taxon>Ecdysozoa</taxon>
        <taxon>Arthropoda</taxon>
        <taxon>Chelicerata</taxon>
        <taxon>Arachnida</taxon>
        <taxon>Araneae</taxon>
        <taxon>Araneomorphae</taxon>
        <taxon>Entelegynae</taxon>
        <taxon>Araneoidea</taxon>
        <taxon>Nephilidae</taxon>
        <taxon>Nephila</taxon>
    </lineage>
</organism>
<accession>A0A8X6NMT4</accession>
<dbReference type="OrthoDB" id="6434667at2759"/>
<keyword evidence="3" id="KW-1185">Reference proteome</keyword>
<protein>
    <submittedName>
        <fullName evidence="2">Uncharacterized protein</fullName>
    </submittedName>
</protein>
<evidence type="ECO:0000313" key="3">
    <source>
        <dbReference type="Proteomes" id="UP000887013"/>
    </source>
</evidence>
<sequence>MVNESTLQYVLISGDRRAALGGSATELTKCDRPKAPLRRSSEGNYALRRKSSSSS</sequence>
<feature type="non-terminal residue" evidence="2">
    <location>
        <position position="55"/>
    </location>
</feature>
<reference evidence="2" key="1">
    <citation type="submission" date="2020-08" db="EMBL/GenBank/DDBJ databases">
        <title>Multicomponent nature underlies the extraordinary mechanical properties of spider dragline silk.</title>
        <authorList>
            <person name="Kono N."/>
            <person name="Nakamura H."/>
            <person name="Mori M."/>
            <person name="Yoshida Y."/>
            <person name="Ohtoshi R."/>
            <person name="Malay A.D."/>
            <person name="Moran D.A.P."/>
            <person name="Tomita M."/>
            <person name="Numata K."/>
            <person name="Arakawa K."/>
        </authorList>
    </citation>
    <scope>NUCLEOTIDE SEQUENCE</scope>
</reference>
<proteinExistence type="predicted"/>
<dbReference type="Proteomes" id="UP000887013">
    <property type="component" value="Unassembled WGS sequence"/>
</dbReference>
<evidence type="ECO:0000313" key="2">
    <source>
        <dbReference type="EMBL" id="GFT21327.1"/>
    </source>
</evidence>
<evidence type="ECO:0000256" key="1">
    <source>
        <dbReference type="SAM" id="MobiDB-lite"/>
    </source>
</evidence>
<dbReference type="EMBL" id="BMAW01059473">
    <property type="protein sequence ID" value="GFT21327.1"/>
    <property type="molecule type" value="Genomic_DNA"/>
</dbReference>
<gene>
    <name evidence="2" type="ORF">NPIL_110081</name>
</gene>
<dbReference type="AlphaFoldDB" id="A0A8X6NMT4"/>
<name>A0A8X6NMT4_NEPPI</name>